<comment type="similarity">
    <text evidence="2">Belongs to the polysaccharide deacetylase family.</text>
</comment>
<dbReference type="InterPro" id="IPR002509">
    <property type="entry name" value="NODB_dom"/>
</dbReference>
<name>A0A0K2VRD6_MESPL</name>
<proteinExistence type="inferred from homology"/>
<protein>
    <recommendedName>
        <fullName evidence="3">Chitooligosaccharide deacetylase</fullName>
    </recommendedName>
    <alternativeName>
        <fullName evidence="4">Nodulation protein B</fullName>
    </alternativeName>
</protein>
<organism evidence="6 7">
    <name type="scientific">Mesorhizobium plurifarium</name>
    <dbReference type="NCBI Taxonomy" id="69974"/>
    <lineage>
        <taxon>Bacteria</taxon>
        <taxon>Pseudomonadati</taxon>
        <taxon>Pseudomonadota</taxon>
        <taxon>Alphaproteobacteria</taxon>
        <taxon>Hyphomicrobiales</taxon>
        <taxon>Phyllobacteriaceae</taxon>
        <taxon>Mesorhizobium</taxon>
    </lineage>
</organism>
<evidence type="ECO:0000259" key="5">
    <source>
        <dbReference type="Pfam" id="PF01522"/>
    </source>
</evidence>
<feature type="domain" description="NodB homology" evidence="5">
    <location>
        <begin position="46"/>
        <end position="150"/>
    </location>
</feature>
<dbReference type="Gene3D" id="3.20.20.370">
    <property type="entry name" value="Glycoside hydrolase/deacetylase"/>
    <property type="match status" value="1"/>
</dbReference>
<evidence type="ECO:0000313" key="7">
    <source>
        <dbReference type="Proteomes" id="UP000182888"/>
    </source>
</evidence>
<evidence type="ECO:0000256" key="3">
    <source>
        <dbReference type="ARBA" id="ARBA00020071"/>
    </source>
</evidence>
<accession>A0A0K2VRD6</accession>
<dbReference type="GO" id="GO:0016810">
    <property type="term" value="F:hydrolase activity, acting on carbon-nitrogen (but not peptide) bonds"/>
    <property type="evidence" value="ECO:0007669"/>
    <property type="project" value="InterPro"/>
</dbReference>
<dbReference type="GO" id="GO:0005975">
    <property type="term" value="P:carbohydrate metabolic process"/>
    <property type="evidence" value="ECO:0007669"/>
    <property type="project" value="InterPro"/>
</dbReference>
<sequence>MPVWLIVNVEHWDARRPMPRTVLPPPMGAPLLPDIPNWSWHEYGMRVGFWRIYESLKSRRIVPTLATNGSVCEVYPRVVQAAHEAGWELMGHGWLQGPMHNLEDQRLSVRRTIEALSRISGKAPVGWESPGLTETADTADILAEEGIRYVADWVLDDLPCELKTMAGPLVSLPYTVEINDVAIMAVAQHSSAELLERGMRQFDRLYAESAVSPRIMSISVHPYLSGVPHRIGYLEQLLDYIASHAGAVFWSGERILDWYVSARTGAQA</sequence>
<dbReference type="CDD" id="cd10979">
    <property type="entry name" value="CE4_PuuE_like"/>
    <property type="match status" value="1"/>
</dbReference>
<evidence type="ECO:0000313" key="6">
    <source>
        <dbReference type="EMBL" id="CDX51294.1"/>
    </source>
</evidence>
<gene>
    <name evidence="6" type="ORF">MPL1032_130238</name>
</gene>
<dbReference type="Proteomes" id="UP000182888">
    <property type="component" value="Unassembled WGS sequence"/>
</dbReference>
<dbReference type="Pfam" id="PF01522">
    <property type="entry name" value="Polysacc_deac_1"/>
    <property type="match status" value="1"/>
</dbReference>
<reference evidence="7" key="1">
    <citation type="submission" date="2014-08" db="EMBL/GenBank/DDBJ databases">
        <authorList>
            <person name="Edwards T."/>
        </authorList>
    </citation>
    <scope>NUCLEOTIDE SEQUENCE [LARGE SCALE GENOMIC DNA]</scope>
</reference>
<dbReference type="PANTHER" id="PTHR43123:SF4">
    <property type="entry name" value="POLYSACCHARIDE DEACETYLASE"/>
    <property type="match status" value="1"/>
</dbReference>
<evidence type="ECO:0000256" key="1">
    <source>
        <dbReference type="ARBA" id="ARBA00003236"/>
    </source>
</evidence>
<evidence type="ECO:0000256" key="2">
    <source>
        <dbReference type="ARBA" id="ARBA00010973"/>
    </source>
</evidence>
<dbReference type="InterPro" id="IPR011330">
    <property type="entry name" value="Glyco_hydro/deAcase_b/a-brl"/>
</dbReference>
<dbReference type="PANTHER" id="PTHR43123">
    <property type="entry name" value="POLYSACCHARIDE DEACETYLASE-RELATED"/>
    <property type="match status" value="1"/>
</dbReference>
<comment type="function">
    <text evidence="1">Is involved in generating a small heat-stable compound (Nod), an acylated oligomer of N-acetylglucosamine, that stimulates mitosis in various plant protoplasts.</text>
</comment>
<dbReference type="EMBL" id="CCND01000005">
    <property type="protein sequence ID" value="CDX51294.1"/>
    <property type="molecule type" value="Genomic_DNA"/>
</dbReference>
<evidence type="ECO:0000256" key="4">
    <source>
        <dbReference type="ARBA" id="ARBA00032976"/>
    </source>
</evidence>
<dbReference type="AlphaFoldDB" id="A0A0K2VRD6"/>
<dbReference type="SUPFAM" id="SSF88713">
    <property type="entry name" value="Glycoside hydrolase/deacetylase"/>
    <property type="match status" value="1"/>
</dbReference>